<accession>A0A5J4NNU1</accession>
<dbReference type="EMBL" id="QNGE01001608">
    <property type="protein sequence ID" value="KAA3677212.1"/>
    <property type="molecule type" value="Genomic_DNA"/>
</dbReference>
<organism evidence="1 2">
    <name type="scientific">Paragonimus westermani</name>
    <dbReference type="NCBI Taxonomy" id="34504"/>
    <lineage>
        <taxon>Eukaryota</taxon>
        <taxon>Metazoa</taxon>
        <taxon>Spiralia</taxon>
        <taxon>Lophotrochozoa</taxon>
        <taxon>Platyhelminthes</taxon>
        <taxon>Trematoda</taxon>
        <taxon>Digenea</taxon>
        <taxon>Plagiorchiida</taxon>
        <taxon>Troglotremata</taxon>
        <taxon>Troglotrematidae</taxon>
        <taxon>Paragonimus</taxon>
    </lineage>
</organism>
<dbReference type="GO" id="GO:0000124">
    <property type="term" value="C:SAGA complex"/>
    <property type="evidence" value="ECO:0007669"/>
    <property type="project" value="InterPro"/>
</dbReference>
<comment type="caution">
    <text evidence="1">The sequence shown here is derived from an EMBL/GenBank/DDBJ whole genome shotgun (WGS) entry which is preliminary data.</text>
</comment>
<reference evidence="1 2" key="1">
    <citation type="journal article" date="2019" name="Gigascience">
        <title>Whole-genome sequence of the oriental lung fluke Paragonimus westermani.</title>
        <authorList>
            <person name="Oey H."/>
            <person name="Zakrzewski M."/>
            <person name="Narain K."/>
            <person name="Devi K.R."/>
            <person name="Agatsuma T."/>
            <person name="Nawaratna S."/>
            <person name="Gobert G.N."/>
            <person name="Jones M.K."/>
            <person name="Ragan M.A."/>
            <person name="McManus D.P."/>
            <person name="Krause L."/>
        </authorList>
    </citation>
    <scope>NUCLEOTIDE SEQUENCE [LARGE SCALE GENOMIC DNA]</scope>
    <source>
        <strain evidence="1 2">IND2009</strain>
    </source>
</reference>
<protein>
    <submittedName>
        <fullName evidence="1">Enhancer of yellow 2 transcription factor</fullName>
    </submittedName>
</protein>
<dbReference type="InterPro" id="IPR038212">
    <property type="entry name" value="TF_EnY2_sf"/>
</dbReference>
<dbReference type="GO" id="GO:0006406">
    <property type="term" value="P:mRNA export from nucleus"/>
    <property type="evidence" value="ECO:0007669"/>
    <property type="project" value="InterPro"/>
</dbReference>
<dbReference type="InterPro" id="IPR018783">
    <property type="entry name" value="TF_ENY2"/>
</dbReference>
<dbReference type="GO" id="GO:0005643">
    <property type="term" value="C:nuclear pore"/>
    <property type="evidence" value="ECO:0007669"/>
    <property type="project" value="InterPro"/>
</dbReference>
<dbReference type="GO" id="GO:0003713">
    <property type="term" value="F:transcription coactivator activity"/>
    <property type="evidence" value="ECO:0007669"/>
    <property type="project" value="InterPro"/>
</dbReference>
<dbReference type="Gene3D" id="1.10.246.140">
    <property type="match status" value="1"/>
</dbReference>
<keyword evidence="2" id="KW-1185">Reference proteome</keyword>
<proteinExistence type="predicted"/>
<evidence type="ECO:0000313" key="1">
    <source>
        <dbReference type="EMBL" id="KAA3677212.1"/>
    </source>
</evidence>
<sequence>MKSFRWMAHLYRTASEPPDELFEKVVRRLQITGEMMRLTVFIPGRLSELGWCERVMGICREYIRNHSASGPCINTGAPKGSADRCEPSDLSVDAIVQEVTPQAKLWIPNELYNELTSRIVEFIGEQHLD</sequence>
<gene>
    <name evidence="1" type="ORF">DEA37_0004342</name>
</gene>
<dbReference type="AlphaFoldDB" id="A0A5J4NNU1"/>
<dbReference type="Proteomes" id="UP000324629">
    <property type="component" value="Unassembled WGS sequence"/>
</dbReference>
<dbReference type="PANTHER" id="PTHR12514">
    <property type="entry name" value="ENHANCER OF YELLOW 2 TRANSCRIPTION FACTOR"/>
    <property type="match status" value="1"/>
</dbReference>
<name>A0A5J4NNU1_9TREM</name>
<evidence type="ECO:0000313" key="2">
    <source>
        <dbReference type="Proteomes" id="UP000324629"/>
    </source>
</evidence>